<keyword evidence="3" id="KW-1185">Reference proteome</keyword>
<feature type="chain" id="PRO_5044241856" evidence="1">
    <location>
        <begin position="19"/>
        <end position="184"/>
    </location>
</feature>
<proteinExistence type="predicted"/>
<organism evidence="2 3">
    <name type="scientific">Emiliania huxleyi (strain CCMP1516)</name>
    <dbReference type="NCBI Taxonomy" id="280463"/>
    <lineage>
        <taxon>Eukaryota</taxon>
        <taxon>Haptista</taxon>
        <taxon>Haptophyta</taxon>
        <taxon>Prymnesiophyceae</taxon>
        <taxon>Isochrysidales</taxon>
        <taxon>Noelaerhabdaceae</taxon>
        <taxon>Emiliania</taxon>
    </lineage>
</organism>
<evidence type="ECO:0000256" key="1">
    <source>
        <dbReference type="SAM" id="SignalP"/>
    </source>
</evidence>
<dbReference type="KEGG" id="ehx:EMIHUDRAFT_445990"/>
<dbReference type="PaxDb" id="2903-EOD12286"/>
<keyword evidence="1" id="KW-0732">Signal</keyword>
<accession>A0A0D3IM01</accession>
<dbReference type="GeneID" id="17258437"/>
<feature type="signal peptide" evidence="1">
    <location>
        <begin position="1"/>
        <end position="18"/>
    </location>
</feature>
<protein>
    <submittedName>
        <fullName evidence="2">Uncharacterized protein</fullName>
    </submittedName>
</protein>
<evidence type="ECO:0000313" key="3">
    <source>
        <dbReference type="Proteomes" id="UP000013827"/>
    </source>
</evidence>
<reference evidence="3" key="1">
    <citation type="journal article" date="2013" name="Nature">
        <title>Pan genome of the phytoplankton Emiliania underpins its global distribution.</title>
        <authorList>
            <person name="Read B.A."/>
            <person name="Kegel J."/>
            <person name="Klute M.J."/>
            <person name="Kuo A."/>
            <person name="Lefebvre S.C."/>
            <person name="Maumus F."/>
            <person name="Mayer C."/>
            <person name="Miller J."/>
            <person name="Monier A."/>
            <person name="Salamov A."/>
            <person name="Young J."/>
            <person name="Aguilar M."/>
            <person name="Claverie J.M."/>
            <person name="Frickenhaus S."/>
            <person name="Gonzalez K."/>
            <person name="Herman E.K."/>
            <person name="Lin Y.C."/>
            <person name="Napier J."/>
            <person name="Ogata H."/>
            <person name="Sarno A.F."/>
            <person name="Shmutz J."/>
            <person name="Schroeder D."/>
            <person name="de Vargas C."/>
            <person name="Verret F."/>
            <person name="von Dassow P."/>
            <person name="Valentin K."/>
            <person name="Van de Peer Y."/>
            <person name="Wheeler G."/>
            <person name="Dacks J.B."/>
            <person name="Delwiche C.F."/>
            <person name="Dyhrman S.T."/>
            <person name="Glockner G."/>
            <person name="John U."/>
            <person name="Richards T."/>
            <person name="Worden A.Z."/>
            <person name="Zhang X."/>
            <person name="Grigoriev I.V."/>
            <person name="Allen A.E."/>
            <person name="Bidle K."/>
            <person name="Borodovsky M."/>
            <person name="Bowler C."/>
            <person name="Brownlee C."/>
            <person name="Cock J.M."/>
            <person name="Elias M."/>
            <person name="Gladyshev V.N."/>
            <person name="Groth M."/>
            <person name="Guda C."/>
            <person name="Hadaegh A."/>
            <person name="Iglesias-Rodriguez M.D."/>
            <person name="Jenkins J."/>
            <person name="Jones B.M."/>
            <person name="Lawson T."/>
            <person name="Leese F."/>
            <person name="Lindquist E."/>
            <person name="Lobanov A."/>
            <person name="Lomsadze A."/>
            <person name="Malik S.B."/>
            <person name="Marsh M.E."/>
            <person name="Mackinder L."/>
            <person name="Mock T."/>
            <person name="Mueller-Roeber B."/>
            <person name="Pagarete A."/>
            <person name="Parker M."/>
            <person name="Probert I."/>
            <person name="Quesneville H."/>
            <person name="Raines C."/>
            <person name="Rensing S.A."/>
            <person name="Riano-Pachon D.M."/>
            <person name="Richier S."/>
            <person name="Rokitta S."/>
            <person name="Shiraiwa Y."/>
            <person name="Soanes D.M."/>
            <person name="van der Giezen M."/>
            <person name="Wahlund T.M."/>
            <person name="Williams B."/>
            <person name="Wilson W."/>
            <person name="Wolfe G."/>
            <person name="Wurch L.L."/>
        </authorList>
    </citation>
    <scope>NUCLEOTIDE SEQUENCE</scope>
</reference>
<sequence length="184" mass="19579">MPRCAALLVLASLSPTSSLLLQPSRRSALTLAAAGIAPLAPLLPASARSKEKAAEKALQKAATASEARQAMKEYKYAPRPELVGSAETGYAFKAGTVQAGSQGELSSYFKQKGATIQASYAEDKARAAGLSKEEAAKVASSTLQKRKEEIAAKSRRELSDDEKKIAAYAEKNRGMKDEQGRLMF</sequence>
<dbReference type="RefSeq" id="XP_005764715.1">
    <property type="nucleotide sequence ID" value="XM_005764658.1"/>
</dbReference>
<reference evidence="2" key="2">
    <citation type="submission" date="2024-10" db="UniProtKB">
        <authorList>
            <consortium name="EnsemblProtists"/>
        </authorList>
    </citation>
    <scope>IDENTIFICATION</scope>
</reference>
<name>A0A0D3IM01_EMIH1</name>
<dbReference type="Proteomes" id="UP000013827">
    <property type="component" value="Unassembled WGS sequence"/>
</dbReference>
<evidence type="ECO:0000313" key="2">
    <source>
        <dbReference type="EnsemblProtists" id="EOD12286"/>
    </source>
</evidence>
<dbReference type="HOGENOM" id="CLU_1470818_0_0_1"/>
<dbReference type="EnsemblProtists" id="EOD12286">
    <property type="protein sequence ID" value="EOD12286"/>
    <property type="gene ID" value="EMIHUDRAFT_445990"/>
</dbReference>
<dbReference type="AlphaFoldDB" id="A0A0D3IM01"/>